<evidence type="ECO:0000313" key="2">
    <source>
        <dbReference type="EMBL" id="KKR40493.1"/>
    </source>
</evidence>
<accession>A0A0G0QK20</accession>
<evidence type="ECO:0000313" key="3">
    <source>
        <dbReference type="Proteomes" id="UP000034072"/>
    </source>
</evidence>
<proteinExistence type="predicted"/>
<name>A0A0G0QK20_9BACT</name>
<sequence>MALAPFMVITFLVCLVVAYLYMTIKCFAQKRYSSAANLILRMFANITCEPCRESCDNHKKLIARAILFSLLMAIVLTLTVYLAITYSAR</sequence>
<protein>
    <submittedName>
        <fullName evidence="2">Uncharacterized protein</fullName>
    </submittedName>
</protein>
<dbReference type="EMBL" id="LBXZ01000008">
    <property type="protein sequence ID" value="KKR40493.1"/>
    <property type="molecule type" value="Genomic_DNA"/>
</dbReference>
<evidence type="ECO:0000256" key="1">
    <source>
        <dbReference type="SAM" id="Phobius"/>
    </source>
</evidence>
<keyword evidence="1" id="KW-1133">Transmembrane helix</keyword>
<keyword evidence="1" id="KW-0812">Transmembrane</keyword>
<dbReference type="Proteomes" id="UP000034072">
    <property type="component" value="Unassembled WGS sequence"/>
</dbReference>
<gene>
    <name evidence="2" type="ORF">UT75_C0008G0015</name>
</gene>
<feature type="transmembrane region" description="Helical" evidence="1">
    <location>
        <begin position="61"/>
        <end position="84"/>
    </location>
</feature>
<keyword evidence="1" id="KW-0472">Membrane</keyword>
<feature type="transmembrane region" description="Helical" evidence="1">
    <location>
        <begin position="6"/>
        <end position="24"/>
    </location>
</feature>
<reference evidence="2 3" key="1">
    <citation type="journal article" date="2015" name="Nature">
        <title>rRNA introns, odd ribosomes, and small enigmatic genomes across a large radiation of phyla.</title>
        <authorList>
            <person name="Brown C.T."/>
            <person name="Hug L.A."/>
            <person name="Thomas B.C."/>
            <person name="Sharon I."/>
            <person name="Castelle C.J."/>
            <person name="Singh A."/>
            <person name="Wilkins M.J."/>
            <person name="Williams K.H."/>
            <person name="Banfield J.F."/>
        </authorList>
    </citation>
    <scope>NUCLEOTIDE SEQUENCE [LARGE SCALE GENOMIC DNA]</scope>
</reference>
<dbReference type="AlphaFoldDB" id="A0A0G0QK20"/>
<comment type="caution">
    <text evidence="2">The sequence shown here is derived from an EMBL/GenBank/DDBJ whole genome shotgun (WGS) entry which is preliminary data.</text>
</comment>
<organism evidence="2 3">
    <name type="scientific">Candidatus Yanofskybacteria bacterium GW2011_GWE2_40_11</name>
    <dbReference type="NCBI Taxonomy" id="1619033"/>
    <lineage>
        <taxon>Bacteria</taxon>
        <taxon>Candidatus Yanofskyibacteriota</taxon>
    </lineage>
</organism>